<name>A0A0D1YZ07_9EURO</name>
<protein>
    <submittedName>
        <fullName evidence="2">Uncharacterized protein</fullName>
    </submittedName>
</protein>
<dbReference type="Proteomes" id="UP000053599">
    <property type="component" value="Unassembled WGS sequence"/>
</dbReference>
<dbReference type="AlphaFoldDB" id="A0A0D1YZ07"/>
<gene>
    <name evidence="2" type="ORF">PV11_07523</name>
</gene>
<dbReference type="EMBL" id="KN846953">
    <property type="protein sequence ID" value="KIV79988.1"/>
    <property type="molecule type" value="Genomic_DNA"/>
</dbReference>
<feature type="region of interest" description="Disordered" evidence="1">
    <location>
        <begin position="1"/>
        <end position="29"/>
    </location>
</feature>
<accession>A0A0D1YZ07</accession>
<evidence type="ECO:0000256" key="1">
    <source>
        <dbReference type="SAM" id="MobiDB-lite"/>
    </source>
</evidence>
<sequence>MNPSTAPHAPFAGLPNTAQGGGNGGSIVSNVVQHGPALIQSIAPHFTGQSGDGQQGAQGPLGALPVMET</sequence>
<organism evidence="2 3">
    <name type="scientific">Exophiala sideris</name>
    <dbReference type="NCBI Taxonomy" id="1016849"/>
    <lineage>
        <taxon>Eukaryota</taxon>
        <taxon>Fungi</taxon>
        <taxon>Dikarya</taxon>
        <taxon>Ascomycota</taxon>
        <taxon>Pezizomycotina</taxon>
        <taxon>Eurotiomycetes</taxon>
        <taxon>Chaetothyriomycetidae</taxon>
        <taxon>Chaetothyriales</taxon>
        <taxon>Herpotrichiellaceae</taxon>
        <taxon>Exophiala</taxon>
    </lineage>
</organism>
<feature type="region of interest" description="Disordered" evidence="1">
    <location>
        <begin position="42"/>
        <end position="69"/>
    </location>
</feature>
<reference evidence="2 3" key="1">
    <citation type="submission" date="2015-01" db="EMBL/GenBank/DDBJ databases">
        <title>The Genome Sequence of Exophiala sideris CBS121828.</title>
        <authorList>
            <consortium name="The Broad Institute Genomics Platform"/>
            <person name="Cuomo C."/>
            <person name="de Hoog S."/>
            <person name="Gorbushina A."/>
            <person name="Stielow B."/>
            <person name="Teixiera M."/>
            <person name="Abouelleil A."/>
            <person name="Chapman S.B."/>
            <person name="Priest M."/>
            <person name="Young S.K."/>
            <person name="Wortman J."/>
            <person name="Nusbaum C."/>
            <person name="Birren B."/>
        </authorList>
    </citation>
    <scope>NUCLEOTIDE SEQUENCE [LARGE SCALE GENOMIC DNA]</scope>
    <source>
        <strain evidence="2 3">CBS 121828</strain>
    </source>
</reference>
<feature type="compositionally biased region" description="Low complexity" evidence="1">
    <location>
        <begin position="57"/>
        <end position="69"/>
    </location>
</feature>
<dbReference type="HOGENOM" id="CLU_2775948_0_0_1"/>
<evidence type="ECO:0000313" key="2">
    <source>
        <dbReference type="EMBL" id="KIV79988.1"/>
    </source>
</evidence>
<evidence type="ECO:0000313" key="3">
    <source>
        <dbReference type="Proteomes" id="UP000053599"/>
    </source>
</evidence>
<proteinExistence type="predicted"/>